<comment type="caution">
    <text evidence="2">The sequence shown here is derived from an EMBL/GenBank/DDBJ whole genome shotgun (WGS) entry which is preliminary data.</text>
</comment>
<evidence type="ECO:0000313" key="3">
    <source>
        <dbReference type="Proteomes" id="UP000248917"/>
    </source>
</evidence>
<protein>
    <submittedName>
        <fullName evidence="2">GT2 family glycosyltransferase</fullName>
    </submittedName>
</protein>
<accession>A0A326RMV5</accession>
<dbReference type="SUPFAM" id="SSF53448">
    <property type="entry name" value="Nucleotide-diphospho-sugar transferases"/>
    <property type="match status" value="1"/>
</dbReference>
<dbReference type="EMBL" id="QKTX01000024">
    <property type="protein sequence ID" value="PZV76698.1"/>
    <property type="molecule type" value="Genomic_DNA"/>
</dbReference>
<keyword evidence="3" id="KW-1185">Reference proteome</keyword>
<dbReference type="RefSeq" id="WP_111394984.1">
    <property type="nucleotide sequence ID" value="NZ_QKTX01000024.1"/>
</dbReference>
<dbReference type="InterPro" id="IPR029044">
    <property type="entry name" value="Nucleotide-diphossugar_trans"/>
</dbReference>
<dbReference type="InterPro" id="IPR059123">
    <property type="entry name" value="StrF_dom"/>
</dbReference>
<sequence>MISIIVCSINENLFNRFSESLAKTIVVDYEVIRIENQIEKLPIAQAYNNGASQATYDLLVFVHEDVVFHSDNWGEKLISRFQSLDNPGVIGIAGSNYLPISPSYWWIPDPSRRFCNYLDNHESGNIGEGKLRYSGHTDPVQVYLLDGMFLAMKKDVFRKVKFDESLEGFHGYDTSICLRTAIEFQNYFVPDILIEHFSPGNPNSTWLFNTVNSYSQKEKITSKDKIDGRLEVKSYHLFLNHLRKFGQTWSFQRKQSLIYLMKLSAKVISFRAWFIWLWFQLRFLYSTPTR</sequence>
<evidence type="ECO:0000259" key="1">
    <source>
        <dbReference type="Pfam" id="PF13712"/>
    </source>
</evidence>
<reference evidence="2 3" key="1">
    <citation type="submission" date="2018-06" db="EMBL/GenBank/DDBJ databases">
        <title>Genomic Encyclopedia of Archaeal and Bacterial Type Strains, Phase II (KMG-II): from individual species to whole genera.</title>
        <authorList>
            <person name="Goeker M."/>
        </authorList>
    </citation>
    <scope>NUCLEOTIDE SEQUENCE [LARGE SCALE GENOMIC DNA]</scope>
    <source>
        <strain evidence="2 3">T4</strain>
    </source>
</reference>
<proteinExistence type="predicted"/>
<evidence type="ECO:0000313" key="2">
    <source>
        <dbReference type="EMBL" id="PZV76698.1"/>
    </source>
</evidence>
<dbReference type="AlphaFoldDB" id="A0A326RMV5"/>
<dbReference type="CDD" id="cd00761">
    <property type="entry name" value="Glyco_tranf_GTA_type"/>
    <property type="match status" value="1"/>
</dbReference>
<keyword evidence="2" id="KW-0808">Transferase</keyword>
<dbReference type="OrthoDB" id="7851643at2"/>
<feature type="domain" description="Streptomycin biosynthesis protein StrF" evidence="1">
    <location>
        <begin position="4"/>
        <end position="191"/>
    </location>
</feature>
<organism evidence="2 3">
    <name type="scientific">Algoriphagus aquaeductus</name>
    <dbReference type="NCBI Taxonomy" id="475299"/>
    <lineage>
        <taxon>Bacteria</taxon>
        <taxon>Pseudomonadati</taxon>
        <taxon>Bacteroidota</taxon>
        <taxon>Cytophagia</taxon>
        <taxon>Cytophagales</taxon>
        <taxon>Cyclobacteriaceae</taxon>
        <taxon>Algoriphagus</taxon>
    </lineage>
</organism>
<dbReference type="Proteomes" id="UP000248917">
    <property type="component" value="Unassembled WGS sequence"/>
</dbReference>
<dbReference type="GO" id="GO:0016740">
    <property type="term" value="F:transferase activity"/>
    <property type="evidence" value="ECO:0007669"/>
    <property type="project" value="UniProtKB-KW"/>
</dbReference>
<dbReference type="Gene3D" id="3.90.550.10">
    <property type="entry name" value="Spore Coat Polysaccharide Biosynthesis Protein SpsA, Chain A"/>
    <property type="match status" value="1"/>
</dbReference>
<gene>
    <name evidence="2" type="ORF">CLV31_12423</name>
</gene>
<name>A0A326RMV5_9BACT</name>
<dbReference type="Pfam" id="PF13712">
    <property type="entry name" value="Glyco_tranf_2_5"/>
    <property type="match status" value="1"/>
</dbReference>